<reference evidence="4" key="2">
    <citation type="submission" date="2025-08" db="UniProtKB">
        <authorList>
            <consortium name="Ensembl"/>
        </authorList>
    </citation>
    <scope>IDENTIFICATION</scope>
</reference>
<dbReference type="PANTHER" id="PTHR45632">
    <property type="entry name" value="LD33804P"/>
    <property type="match status" value="1"/>
</dbReference>
<keyword evidence="2" id="KW-0677">Repeat</keyword>
<dbReference type="Ensembl" id="ENSSMAT00000022836.2">
    <property type="protein sequence ID" value="ENSSMAP00000022574.2"/>
    <property type="gene ID" value="ENSSMAG00000013792.2"/>
</dbReference>
<proteinExistence type="predicted"/>
<name>A0A8D3AS02_SCOMX</name>
<dbReference type="InterPro" id="IPR015915">
    <property type="entry name" value="Kelch-typ_b-propeller"/>
</dbReference>
<keyword evidence="1" id="KW-0880">Kelch repeat</keyword>
<dbReference type="Gene3D" id="2.120.10.80">
    <property type="entry name" value="Kelch-type beta propeller"/>
    <property type="match status" value="1"/>
</dbReference>
<dbReference type="SUPFAM" id="SSF117281">
    <property type="entry name" value="Kelch motif"/>
    <property type="match status" value="1"/>
</dbReference>
<sequence>MEARTCLDIVSFAEAYGMSELLEEANDFVLRNFLEVSSTAKFQDLAVDKLLDFLHCDGLCVPSELAVFRAVISWIEADPAERLGQAGLLMSAVRFPLMTFREFREVRAINLRMECFGNKEVELYGSALKEFGFSIPNPQDQWRVRRPKDALVLVGGDQLNPDMGHRVPGRELWFTNSLRSGTGLVKEIEWRRLGEMPDNPKFRHGITAMDGSLYVFGGCYFYSSHFFSLYIHRIYASYDPVQESWKRLADMQEFRSNFSVVAHERHIYAIGGDKEINTNVDTVEMYNPDTDSWSFVQPLDQTLSGFAATVLDRGIFISGGFNCTYKCLVSMFLYHPERGTTYLADMTHDRAQHCMEALRGRLYVTGGVCNLRKFYTDQQACEVYDPVADSWTAFASLPVPHVGAASAVLEEKIYLLGGYCQDDYSESGLVHRFDPSTQRWDNMGKLPGAITDIRACLLRLPQHLRH</sequence>
<dbReference type="Pfam" id="PF07707">
    <property type="entry name" value="BACK"/>
    <property type="match status" value="1"/>
</dbReference>
<evidence type="ECO:0000313" key="5">
    <source>
        <dbReference type="Proteomes" id="UP000694558"/>
    </source>
</evidence>
<gene>
    <name evidence="4" type="primary">si:ch211-63p21.8</name>
</gene>
<dbReference type="InterPro" id="IPR011705">
    <property type="entry name" value="BACK"/>
</dbReference>
<reference evidence="4" key="1">
    <citation type="submission" date="2023-05" db="EMBL/GenBank/DDBJ databases">
        <title>High-quality long-read genome of Scophthalmus maximus.</title>
        <authorList>
            <person name="Lien S."/>
            <person name="Martinez P."/>
        </authorList>
    </citation>
    <scope>NUCLEOTIDE SEQUENCE [LARGE SCALE GENOMIC DNA]</scope>
</reference>
<dbReference type="SMART" id="SM00875">
    <property type="entry name" value="BACK"/>
    <property type="match status" value="1"/>
</dbReference>
<dbReference type="InterPro" id="IPR056737">
    <property type="entry name" value="Beta-prop_ATRN-MKLN-like"/>
</dbReference>
<accession>A0A8D3AS02</accession>
<evidence type="ECO:0000313" key="4">
    <source>
        <dbReference type="Ensembl" id="ENSSMAP00000022574.2"/>
    </source>
</evidence>
<dbReference type="GeneTree" id="ENSGT00940000164143"/>
<feature type="domain" description="BACK" evidence="3">
    <location>
        <begin position="6"/>
        <end position="107"/>
    </location>
</feature>
<evidence type="ECO:0000259" key="3">
    <source>
        <dbReference type="SMART" id="SM00875"/>
    </source>
</evidence>
<organism evidence="4 5">
    <name type="scientific">Scophthalmus maximus</name>
    <name type="common">Turbot</name>
    <name type="synonym">Psetta maxima</name>
    <dbReference type="NCBI Taxonomy" id="52904"/>
    <lineage>
        <taxon>Eukaryota</taxon>
        <taxon>Metazoa</taxon>
        <taxon>Chordata</taxon>
        <taxon>Craniata</taxon>
        <taxon>Vertebrata</taxon>
        <taxon>Euteleostomi</taxon>
        <taxon>Actinopterygii</taxon>
        <taxon>Neopterygii</taxon>
        <taxon>Teleostei</taxon>
        <taxon>Neoteleostei</taxon>
        <taxon>Acanthomorphata</taxon>
        <taxon>Carangaria</taxon>
        <taxon>Pleuronectiformes</taxon>
        <taxon>Pleuronectoidei</taxon>
        <taxon>Scophthalmidae</taxon>
        <taxon>Scophthalmus</taxon>
    </lineage>
</organism>
<dbReference type="SMART" id="SM00612">
    <property type="entry name" value="Kelch"/>
    <property type="match status" value="5"/>
</dbReference>
<protein>
    <submittedName>
        <fullName evidence="4">Si:ch211-63p21.8</fullName>
    </submittedName>
</protein>
<evidence type="ECO:0000256" key="2">
    <source>
        <dbReference type="ARBA" id="ARBA00022737"/>
    </source>
</evidence>
<dbReference type="Pfam" id="PF24981">
    <property type="entry name" value="Beta-prop_ATRN-LZTR1"/>
    <property type="match status" value="1"/>
</dbReference>
<dbReference type="FunFam" id="1.25.40.420:FF:000001">
    <property type="entry name" value="Kelch-like family member 12"/>
    <property type="match status" value="1"/>
</dbReference>
<evidence type="ECO:0000256" key="1">
    <source>
        <dbReference type="ARBA" id="ARBA00022441"/>
    </source>
</evidence>
<dbReference type="Proteomes" id="UP000694558">
    <property type="component" value="Chromosome 2"/>
</dbReference>
<dbReference type="Gene3D" id="1.25.40.420">
    <property type="match status" value="1"/>
</dbReference>
<dbReference type="AlphaFoldDB" id="A0A8D3AS02"/>
<dbReference type="InterPro" id="IPR006652">
    <property type="entry name" value="Kelch_1"/>
</dbReference>
<dbReference type="PANTHER" id="PTHR45632:SF14">
    <property type="entry name" value="KELCH-LIKE PROTEIN 33"/>
    <property type="match status" value="1"/>
</dbReference>